<gene>
    <name evidence="1" type="ORF">SAZU_6132</name>
</gene>
<sequence>MRRTSREVSPTGTGLRVLGHARRVLAEVDDLVREATSGHACLRIGYAWSAVGRHTLAFSAAGPRRTPRRSYGSSA</sequence>
<protein>
    <submittedName>
        <fullName evidence="1">LysR family transcriptional regulator</fullName>
    </submittedName>
</protein>
<evidence type="ECO:0000313" key="2">
    <source>
        <dbReference type="Proteomes" id="UP000053859"/>
    </source>
</evidence>
<dbReference type="Proteomes" id="UP000053859">
    <property type="component" value="Unassembled WGS sequence"/>
</dbReference>
<accession>A0A0K8PTX4</accession>
<organism evidence="1 2">
    <name type="scientific">Streptomyces azureus</name>
    <dbReference type="NCBI Taxonomy" id="146537"/>
    <lineage>
        <taxon>Bacteria</taxon>
        <taxon>Bacillati</taxon>
        <taxon>Actinomycetota</taxon>
        <taxon>Actinomycetes</taxon>
        <taxon>Kitasatosporales</taxon>
        <taxon>Streptomycetaceae</taxon>
        <taxon>Streptomyces</taxon>
    </lineage>
</organism>
<name>A0A0K8PTX4_STRAJ</name>
<evidence type="ECO:0000313" key="1">
    <source>
        <dbReference type="EMBL" id="GAP51271.1"/>
    </source>
</evidence>
<dbReference type="PATRIC" id="fig|146537.3.peg.6447"/>
<dbReference type="AlphaFoldDB" id="A0A0K8PTX4"/>
<dbReference type="EMBL" id="DF968367">
    <property type="protein sequence ID" value="GAP51271.1"/>
    <property type="molecule type" value="Genomic_DNA"/>
</dbReference>
<keyword evidence="2" id="KW-1185">Reference proteome</keyword>
<proteinExistence type="predicted"/>
<reference evidence="1" key="1">
    <citation type="journal article" date="2015" name="Genome Announc.">
        <title>Draft Genome Sequence of Thiostrepton-Producing Streptomyces azureus ATCC 14921.</title>
        <authorList>
            <person name="Sakihara K."/>
            <person name="Maeda J."/>
            <person name="Tashiro K."/>
            <person name="Fujino Y."/>
            <person name="Kuhara S."/>
            <person name="Ohshima T."/>
            <person name="Ogata S."/>
            <person name="Doi K."/>
        </authorList>
    </citation>
    <scope>NUCLEOTIDE SEQUENCE [LARGE SCALE GENOMIC DNA]</scope>
    <source>
        <strain evidence="1">ATCC14921</strain>
    </source>
</reference>